<dbReference type="InterPro" id="IPR001173">
    <property type="entry name" value="Glyco_trans_2-like"/>
</dbReference>
<evidence type="ECO:0000313" key="7">
    <source>
        <dbReference type="Proteomes" id="UP000440224"/>
    </source>
</evidence>
<evidence type="ECO:0000256" key="3">
    <source>
        <dbReference type="ARBA" id="ARBA00022679"/>
    </source>
</evidence>
<accession>A0A6N7PJL5</accession>
<keyword evidence="4" id="KW-1133">Transmembrane helix</keyword>
<comment type="similarity">
    <text evidence="1">Belongs to the glycosyltransferase 2 family.</text>
</comment>
<dbReference type="GO" id="GO:0016757">
    <property type="term" value="F:glycosyltransferase activity"/>
    <property type="evidence" value="ECO:0007669"/>
    <property type="project" value="UniProtKB-KW"/>
</dbReference>
<evidence type="ECO:0000259" key="5">
    <source>
        <dbReference type="Pfam" id="PF00535"/>
    </source>
</evidence>
<evidence type="ECO:0000256" key="4">
    <source>
        <dbReference type="SAM" id="Phobius"/>
    </source>
</evidence>
<keyword evidence="4" id="KW-0472">Membrane</keyword>
<dbReference type="CDD" id="cd06439">
    <property type="entry name" value="CESA_like_1"/>
    <property type="match status" value="1"/>
</dbReference>
<dbReference type="Proteomes" id="UP000440224">
    <property type="component" value="Unassembled WGS sequence"/>
</dbReference>
<dbReference type="SUPFAM" id="SSF53448">
    <property type="entry name" value="Nucleotide-diphospho-sugar transferases"/>
    <property type="match status" value="1"/>
</dbReference>
<protein>
    <submittedName>
        <fullName evidence="6">Glycosyltransferase</fullName>
    </submittedName>
</protein>
<comment type="caution">
    <text evidence="6">The sequence shown here is derived from an EMBL/GenBank/DDBJ whole genome shotgun (WGS) entry which is preliminary data.</text>
</comment>
<dbReference type="InterPro" id="IPR029044">
    <property type="entry name" value="Nucleotide-diphossugar_trans"/>
</dbReference>
<evidence type="ECO:0000313" key="6">
    <source>
        <dbReference type="EMBL" id="MRG92223.1"/>
    </source>
</evidence>
<name>A0A6N7PJL5_9BACT</name>
<proteinExistence type="inferred from homology"/>
<dbReference type="Gene3D" id="3.90.550.10">
    <property type="entry name" value="Spore Coat Polysaccharide Biosynthesis Protein SpsA, Chain A"/>
    <property type="match status" value="1"/>
</dbReference>
<reference evidence="6 7" key="1">
    <citation type="submission" date="2019-10" db="EMBL/GenBank/DDBJ databases">
        <title>A soil myxobacterium in the family Polyangiaceae.</title>
        <authorList>
            <person name="Li Y."/>
            <person name="Wang J."/>
        </authorList>
    </citation>
    <scope>NUCLEOTIDE SEQUENCE [LARGE SCALE GENOMIC DNA]</scope>
    <source>
        <strain evidence="6 7">DSM 14734</strain>
    </source>
</reference>
<keyword evidence="4" id="KW-0812">Transmembrane</keyword>
<dbReference type="AlphaFoldDB" id="A0A6N7PJL5"/>
<keyword evidence="2" id="KW-0328">Glycosyltransferase</keyword>
<organism evidence="6 7">
    <name type="scientific">Polyangium spumosum</name>
    <dbReference type="NCBI Taxonomy" id="889282"/>
    <lineage>
        <taxon>Bacteria</taxon>
        <taxon>Pseudomonadati</taxon>
        <taxon>Myxococcota</taxon>
        <taxon>Polyangia</taxon>
        <taxon>Polyangiales</taxon>
        <taxon>Polyangiaceae</taxon>
        <taxon>Polyangium</taxon>
    </lineage>
</organism>
<dbReference type="EMBL" id="WJIE01000002">
    <property type="protein sequence ID" value="MRG92223.1"/>
    <property type="molecule type" value="Genomic_DNA"/>
</dbReference>
<dbReference type="Pfam" id="PF00535">
    <property type="entry name" value="Glycos_transf_2"/>
    <property type="match status" value="1"/>
</dbReference>
<dbReference type="PANTHER" id="PTHR43630">
    <property type="entry name" value="POLY-BETA-1,6-N-ACETYL-D-GLUCOSAMINE SYNTHASE"/>
    <property type="match status" value="1"/>
</dbReference>
<dbReference type="RefSeq" id="WP_153819046.1">
    <property type="nucleotide sequence ID" value="NZ_WJIE01000002.1"/>
</dbReference>
<feature type="transmembrane region" description="Helical" evidence="4">
    <location>
        <begin position="289"/>
        <end position="307"/>
    </location>
</feature>
<dbReference type="PANTHER" id="PTHR43630:SF1">
    <property type="entry name" value="POLY-BETA-1,6-N-ACETYL-D-GLUCOSAMINE SYNTHASE"/>
    <property type="match status" value="1"/>
</dbReference>
<feature type="domain" description="Glycosyltransferase 2-like" evidence="5">
    <location>
        <begin position="47"/>
        <end position="205"/>
    </location>
</feature>
<sequence>MELLFWLAFAFVAYTFVGYPVGIWALSRLRREEPAEPAALAEWPAVTVVIAVHDEAARIPAKIENLRGLDYPPGRLHFLFVSDGSTDASEALLAREPDVTLVRYAERRGKAHALNQALPCVTTPIVVFADVRQQIERQALRHLVARLMQPGVGAVSGELVHVDPRTRSAAHIGLYWRYEKWIRRSESRFASTVGVTGALYAMRREDYTPLAPDTLLDDFEQPMLLARKGRRVVFEPRAVMYDELQEDVAGERKRKIRTLTGNFQSFARHRWLFSPRSNPLFVQFVSHKWFRLLVPYALMVMWTASLLTTGPLYRLAAAGQAAFYALAVLGASIPRLRRSRLVSFAEVFVELNRASVLALRNYLGGRVEARWEKT</sequence>
<evidence type="ECO:0000256" key="2">
    <source>
        <dbReference type="ARBA" id="ARBA00022676"/>
    </source>
</evidence>
<evidence type="ECO:0000256" key="1">
    <source>
        <dbReference type="ARBA" id="ARBA00006739"/>
    </source>
</evidence>
<feature type="transmembrane region" description="Helical" evidence="4">
    <location>
        <begin position="313"/>
        <end position="333"/>
    </location>
</feature>
<feature type="transmembrane region" description="Helical" evidence="4">
    <location>
        <begin position="6"/>
        <end position="26"/>
    </location>
</feature>
<keyword evidence="7" id="KW-1185">Reference proteome</keyword>
<gene>
    <name evidence="6" type="ORF">GF068_09815</name>
</gene>
<dbReference type="OrthoDB" id="9802632at2"/>
<keyword evidence="3 6" id="KW-0808">Transferase</keyword>